<dbReference type="GeneID" id="37068616"/>
<evidence type="ECO:0008006" key="6">
    <source>
        <dbReference type="Google" id="ProtNLM"/>
    </source>
</evidence>
<evidence type="ECO:0000256" key="1">
    <source>
        <dbReference type="ARBA" id="ARBA00007017"/>
    </source>
</evidence>
<dbReference type="AlphaFoldDB" id="A0A317WXU0"/>
<dbReference type="InterPro" id="IPR019128">
    <property type="entry name" value="Dcc1"/>
</dbReference>
<dbReference type="Pfam" id="PF09724">
    <property type="entry name" value="Dcc1"/>
    <property type="match status" value="1"/>
</dbReference>
<dbReference type="STRING" id="1448321.A0A317WXU0"/>
<dbReference type="RefSeq" id="XP_025402197.1">
    <property type="nucleotide sequence ID" value="XM_025546379.1"/>
</dbReference>
<keyword evidence="5" id="KW-1185">Reference proteome</keyword>
<feature type="compositionally biased region" description="Polar residues" evidence="3">
    <location>
        <begin position="46"/>
        <end position="62"/>
    </location>
</feature>
<evidence type="ECO:0000256" key="2">
    <source>
        <dbReference type="ARBA" id="ARBA00022705"/>
    </source>
</evidence>
<dbReference type="EMBL" id="MSFL01000004">
    <property type="protein sequence ID" value="PWY89010.1"/>
    <property type="molecule type" value="Genomic_DNA"/>
</dbReference>
<reference evidence="4 5" key="1">
    <citation type="submission" date="2016-12" db="EMBL/GenBank/DDBJ databases">
        <title>The genomes of Aspergillus section Nigri reveals drivers in fungal speciation.</title>
        <authorList>
            <consortium name="DOE Joint Genome Institute"/>
            <person name="Vesth T.C."/>
            <person name="Nybo J."/>
            <person name="Theobald S."/>
            <person name="Brandl J."/>
            <person name="Frisvad J.C."/>
            <person name="Nielsen K.F."/>
            <person name="Lyhne E.K."/>
            <person name="Kogle M.E."/>
            <person name="Kuo A."/>
            <person name="Riley R."/>
            <person name="Clum A."/>
            <person name="Nolan M."/>
            <person name="Lipzen A."/>
            <person name="Salamov A."/>
            <person name="Henrissat B."/>
            <person name="Wiebenga A."/>
            <person name="De Vries R.P."/>
            <person name="Grigoriev I.V."/>
            <person name="Mortensen U.H."/>
            <person name="Andersen M.R."/>
            <person name="Baker S.E."/>
        </authorList>
    </citation>
    <scope>NUCLEOTIDE SEQUENCE [LARGE SCALE GENOMIC DNA]</scope>
    <source>
        <strain evidence="4 5">CBS 117.55</strain>
    </source>
</reference>
<keyword evidence="2" id="KW-0235">DNA replication</keyword>
<comment type="similarity">
    <text evidence="1">Belongs to the DCC1 family.</text>
</comment>
<dbReference type="GO" id="GO:0031390">
    <property type="term" value="C:Ctf18 RFC-like complex"/>
    <property type="evidence" value="ECO:0007669"/>
    <property type="project" value="InterPro"/>
</dbReference>
<dbReference type="GO" id="GO:0034088">
    <property type="term" value="P:maintenance of mitotic sister chromatid cohesion"/>
    <property type="evidence" value="ECO:0007669"/>
    <property type="project" value="TreeGrafter"/>
</dbReference>
<dbReference type="GO" id="GO:0000785">
    <property type="term" value="C:chromatin"/>
    <property type="evidence" value="ECO:0007669"/>
    <property type="project" value="TreeGrafter"/>
</dbReference>
<sequence>MSTQAAQSILFTHTAPQQSFRLLELPPDLADLLTSENPPTLHIKSPQPSSSFPTSIATSTPQPRDYINLCTGSKTYRIRQVQSSNSLHILQPSNAASSRIPEAELAAIGATQDPAASSLNADAGSDSRSGAGMATDLSETVTTISKCSSTLELHTPAEGFDAVGLLSGLVGVYDEVMVFPFSSPTRDRDADVDVRMDVDVDVERRKILERVFADLPVSRKECESAWRAVCGFVVLCDGEGGGKAWAPTARVKMGVWKQVLDGAVLQGINLGEQFLVRDLWGAAVGEENEGVPRGLFEAVVRRVWASVDKEECVRWVGETYLEAVAPSANSAVGRSEFLNAWKDRLPEAWREEAALSKLTEDKYRFPDPTTICFVNEVDRQKLKKNLSTDASASTAAKKTRNWHELFKNQKRQKR</sequence>
<feature type="region of interest" description="Disordered" evidence="3">
    <location>
        <begin position="385"/>
        <end position="414"/>
    </location>
</feature>
<organism evidence="4 5">
    <name type="scientific">Aspergillus heteromorphus CBS 117.55</name>
    <dbReference type="NCBI Taxonomy" id="1448321"/>
    <lineage>
        <taxon>Eukaryota</taxon>
        <taxon>Fungi</taxon>
        <taxon>Dikarya</taxon>
        <taxon>Ascomycota</taxon>
        <taxon>Pezizomycotina</taxon>
        <taxon>Eurotiomycetes</taxon>
        <taxon>Eurotiomycetidae</taxon>
        <taxon>Eurotiales</taxon>
        <taxon>Aspergillaceae</taxon>
        <taxon>Aspergillus</taxon>
        <taxon>Aspergillus subgen. Circumdati</taxon>
    </lineage>
</organism>
<dbReference type="GO" id="GO:0000775">
    <property type="term" value="C:chromosome, centromeric region"/>
    <property type="evidence" value="ECO:0007669"/>
    <property type="project" value="TreeGrafter"/>
</dbReference>
<evidence type="ECO:0000313" key="4">
    <source>
        <dbReference type="EMBL" id="PWY89010.1"/>
    </source>
</evidence>
<dbReference type="OrthoDB" id="5199543at2759"/>
<dbReference type="Proteomes" id="UP000247233">
    <property type="component" value="Unassembled WGS sequence"/>
</dbReference>
<feature type="region of interest" description="Disordered" evidence="3">
    <location>
        <begin position="111"/>
        <end position="135"/>
    </location>
</feature>
<feature type="region of interest" description="Disordered" evidence="3">
    <location>
        <begin position="35"/>
        <end position="64"/>
    </location>
</feature>
<evidence type="ECO:0000313" key="5">
    <source>
        <dbReference type="Proteomes" id="UP000247233"/>
    </source>
</evidence>
<dbReference type="GO" id="GO:0006260">
    <property type="term" value="P:DNA replication"/>
    <property type="evidence" value="ECO:0007669"/>
    <property type="project" value="UniProtKB-KW"/>
</dbReference>
<protein>
    <recommendedName>
        <fullName evidence="6">Sister chromatid cohesion protein Dcc1</fullName>
    </recommendedName>
</protein>
<dbReference type="PANTHER" id="PTHR13395">
    <property type="entry name" value="SISTER CHROMATID COHESION PROTEIN DCC1-RELATED"/>
    <property type="match status" value="1"/>
</dbReference>
<comment type="caution">
    <text evidence="4">The sequence shown here is derived from an EMBL/GenBank/DDBJ whole genome shotgun (WGS) entry which is preliminary data.</text>
</comment>
<evidence type="ECO:0000256" key="3">
    <source>
        <dbReference type="SAM" id="MobiDB-lite"/>
    </source>
</evidence>
<dbReference type="PANTHER" id="PTHR13395:SF6">
    <property type="entry name" value="SISTER CHROMATID COHESION PROTEIN DCC1"/>
    <property type="match status" value="1"/>
</dbReference>
<name>A0A317WXU0_9EURO</name>
<accession>A0A317WXU0</accession>
<gene>
    <name evidence="4" type="ORF">BO70DRAFT_393529</name>
</gene>
<dbReference type="VEuPathDB" id="FungiDB:BO70DRAFT_393529"/>
<proteinExistence type="inferred from homology"/>